<protein>
    <submittedName>
        <fullName evidence="1">Uncharacterized protein</fullName>
    </submittedName>
</protein>
<dbReference type="InterPro" id="IPR052517">
    <property type="entry name" value="GlcG_carb_metab_protein"/>
</dbReference>
<dbReference type="PANTHER" id="PTHR34309:SF1">
    <property type="entry name" value="PROTEIN GLCG"/>
    <property type="match status" value="1"/>
</dbReference>
<evidence type="ECO:0000313" key="1">
    <source>
        <dbReference type="EMBL" id="GIM88283.1"/>
    </source>
</evidence>
<dbReference type="Proteomes" id="UP000677082">
    <property type="component" value="Unassembled WGS sequence"/>
</dbReference>
<dbReference type="SUPFAM" id="SSF143744">
    <property type="entry name" value="GlcG-like"/>
    <property type="match status" value="2"/>
</dbReference>
<comment type="caution">
    <text evidence="1">The sequence shown here is derived from an EMBL/GenBank/DDBJ whole genome shotgun (WGS) entry which is preliminary data.</text>
</comment>
<keyword evidence="2" id="KW-1185">Reference proteome</keyword>
<evidence type="ECO:0000313" key="2">
    <source>
        <dbReference type="Proteomes" id="UP000677082"/>
    </source>
</evidence>
<dbReference type="InterPro" id="IPR005624">
    <property type="entry name" value="PduO/GlcC-like"/>
</dbReference>
<sequence length="339" mass="34057">MGGVHPADVGLAEARALVRRAVDKAEQLGLRGAIAVVGASGALVTASRLDHGGPGGMARARSKAWISATQQIPSSEHLQRMTTLPVPISTGFVTASPEALFPGAGGLPVRDAAGTVIGGISASGATVSPFLPAGVAPESVSADGKPANPEDLLIAYAMGTPYVGQHGDDEARWKARFGDLVISPEASLGMKPASPATAQDELDWALTLVDRVLAEATRQGLAVSVAIVDRGGDPIQQDRMDGAVAGGVEVALATASAAARFGIPSEHLAAWYPADQLAALHPAPLLAAPGGLPIELNGQVVAGLGIGGAQPARCAALAREALTLAPTMPTPPTRPANPS</sequence>
<proteinExistence type="predicted"/>
<dbReference type="InterPro" id="IPR038084">
    <property type="entry name" value="PduO/GlcC-like_sf"/>
</dbReference>
<gene>
    <name evidence="1" type="ORF">Ato02nite_000760</name>
</gene>
<dbReference type="Gene3D" id="3.30.450.150">
    <property type="entry name" value="Haem-degrading domain"/>
    <property type="match status" value="2"/>
</dbReference>
<name>A0A919T2X3_9ACTN</name>
<dbReference type="EMBL" id="BOQN01000001">
    <property type="protein sequence ID" value="GIM88283.1"/>
    <property type="molecule type" value="Genomic_DNA"/>
</dbReference>
<organism evidence="1 2">
    <name type="scientific">Paractinoplanes toevensis</name>
    <dbReference type="NCBI Taxonomy" id="571911"/>
    <lineage>
        <taxon>Bacteria</taxon>
        <taxon>Bacillati</taxon>
        <taxon>Actinomycetota</taxon>
        <taxon>Actinomycetes</taxon>
        <taxon>Micromonosporales</taxon>
        <taxon>Micromonosporaceae</taxon>
        <taxon>Paractinoplanes</taxon>
    </lineage>
</organism>
<dbReference type="RefSeq" id="WP_213004266.1">
    <property type="nucleotide sequence ID" value="NZ_BOQN01000001.1"/>
</dbReference>
<dbReference type="AlphaFoldDB" id="A0A919T2X3"/>
<accession>A0A919T2X3</accession>
<reference evidence="1 2" key="1">
    <citation type="submission" date="2021-03" db="EMBL/GenBank/DDBJ databases">
        <title>Whole genome shotgun sequence of Actinoplanes toevensis NBRC 105298.</title>
        <authorList>
            <person name="Komaki H."/>
            <person name="Tamura T."/>
        </authorList>
    </citation>
    <scope>NUCLEOTIDE SEQUENCE [LARGE SCALE GENOMIC DNA]</scope>
    <source>
        <strain evidence="1 2">NBRC 105298</strain>
    </source>
</reference>
<dbReference type="Pfam" id="PF03928">
    <property type="entry name" value="HbpS-like"/>
    <property type="match status" value="2"/>
</dbReference>
<dbReference type="PANTHER" id="PTHR34309">
    <property type="entry name" value="SLR1406 PROTEIN"/>
    <property type="match status" value="1"/>
</dbReference>